<feature type="transmembrane region" description="Helical" evidence="1">
    <location>
        <begin position="44"/>
        <end position="60"/>
    </location>
</feature>
<feature type="transmembrane region" description="Helical" evidence="1">
    <location>
        <begin position="597"/>
        <end position="627"/>
    </location>
</feature>
<feature type="transmembrane region" description="Helical" evidence="1">
    <location>
        <begin position="561"/>
        <end position="585"/>
    </location>
</feature>
<keyword evidence="4" id="KW-1185">Reference proteome</keyword>
<feature type="transmembrane region" description="Helical" evidence="1">
    <location>
        <begin position="16"/>
        <end position="38"/>
    </location>
</feature>
<dbReference type="PANTHER" id="PTHR43849">
    <property type="entry name" value="BLL3936 PROTEIN"/>
    <property type="match status" value="1"/>
</dbReference>
<dbReference type="Proteomes" id="UP000790580">
    <property type="component" value="Unassembled WGS sequence"/>
</dbReference>
<dbReference type="EMBL" id="JAHQCR010000042">
    <property type="protein sequence ID" value="MBU9721697.1"/>
    <property type="molecule type" value="Genomic_DNA"/>
</dbReference>
<dbReference type="NCBIfam" id="TIGR02123">
    <property type="entry name" value="TRAP_fused"/>
    <property type="match status" value="1"/>
</dbReference>
<feature type="transmembrane region" description="Helical" evidence="1">
    <location>
        <begin position="344"/>
        <end position="361"/>
    </location>
</feature>
<proteinExistence type="predicted"/>
<feature type="transmembrane region" description="Helical" evidence="1">
    <location>
        <begin position="367"/>
        <end position="384"/>
    </location>
</feature>
<feature type="transmembrane region" description="Helical" evidence="1">
    <location>
        <begin position="216"/>
        <end position="238"/>
    </location>
</feature>
<dbReference type="RefSeq" id="WP_088074377.1">
    <property type="nucleotide sequence ID" value="NZ_JAHQCR010000042.1"/>
</dbReference>
<protein>
    <submittedName>
        <fullName evidence="3">TRAP transporter fused permease subunit</fullName>
    </submittedName>
</protein>
<dbReference type="InterPro" id="IPR011853">
    <property type="entry name" value="TRAP_DctM-Dct_fused"/>
</dbReference>
<evidence type="ECO:0000313" key="3">
    <source>
        <dbReference type="EMBL" id="MBU9721697.1"/>
    </source>
</evidence>
<feature type="transmembrane region" description="Helical" evidence="1">
    <location>
        <begin position="497"/>
        <end position="517"/>
    </location>
</feature>
<evidence type="ECO:0000259" key="2">
    <source>
        <dbReference type="Pfam" id="PF06808"/>
    </source>
</evidence>
<evidence type="ECO:0000313" key="4">
    <source>
        <dbReference type="Proteomes" id="UP000790580"/>
    </source>
</evidence>
<dbReference type="PANTHER" id="PTHR43849:SF2">
    <property type="entry name" value="BLL3936 PROTEIN"/>
    <property type="match status" value="1"/>
</dbReference>
<feature type="transmembrane region" description="Helical" evidence="1">
    <location>
        <begin position="529"/>
        <end position="549"/>
    </location>
</feature>
<feature type="domain" description="TRAP C4-dicarboxylate transport system permease DctM subunit" evidence="2">
    <location>
        <begin position="111"/>
        <end position="555"/>
    </location>
</feature>
<keyword evidence="1" id="KW-0472">Membrane</keyword>
<feature type="transmembrane region" description="Helical" evidence="1">
    <location>
        <begin position="122"/>
        <end position="140"/>
    </location>
</feature>
<sequence>MNDLTKQQRHISLEKVISVVAVIMAVSHLYIVFFMPIAQDMFKNLHIMFALVLFYLLQLLKKDLTLLSKVITVILLVMSLVVTVYVHFNFQQLYGLMGVMTLPLTIMGAMLMLVVWEASRRYWGWIIPIFVLLMLLYAYFGNYFPGALYHRGISVERIIGYSTMFMGGIYGRLTALSATLIFPLFIFAGLLSVLGGKDMFLRLGWLLADKFRSGPAQAAVLTSMFMGSIVGSTTANVATTGSFTIPMMKSAGYRPHYAAGVESVASTGAQIMPPIMGSVAFVMVGLTSIPYFSIAIAALIPALLFYFYLSVSVELRANKEKVTPIDKKEDEKEDSIWKILKDHFHLLVAIGILVYLLSTGYPAGMSVVWTIISMVGFSFIRYLIKYSFKWEGMKLLVKDIYTGLDQSGRTGAPLFIFMALVGIAIEMMVTTGLAQKFSNMLIQISGGHFLPLLLLTALACLIFGMGMPSVSAYILVALLGAPALVDAGSSLLSAHMFVFYVSILAAITPPLAINPMVASGIAKCDFWPAAMASVRLGLPAFILPFYFMYRPELLIHDYSVTSILLAVFFAVIALLALSIASEGYLFRNLSRVERVVLVALGILLLLPNTLTSVVGVLLFVPVIAYIYNSNKKVAMMKAS</sequence>
<feature type="transmembrane region" description="Helical" evidence="1">
    <location>
        <begin position="173"/>
        <end position="195"/>
    </location>
</feature>
<gene>
    <name evidence="3" type="ORF">KS407_09605</name>
</gene>
<name>A0ABS6JT02_9BACI</name>
<comment type="caution">
    <text evidence="3">The sequence shown here is derived from an EMBL/GenBank/DDBJ whole genome shotgun (WGS) entry which is preliminary data.</text>
</comment>
<feature type="transmembrane region" description="Helical" evidence="1">
    <location>
        <begin position="289"/>
        <end position="309"/>
    </location>
</feature>
<accession>A0ABS6JT02</accession>
<dbReference type="Pfam" id="PF06808">
    <property type="entry name" value="DctM"/>
    <property type="match status" value="1"/>
</dbReference>
<feature type="transmembrane region" description="Helical" evidence="1">
    <location>
        <begin position="67"/>
        <end position="88"/>
    </location>
</feature>
<keyword evidence="1" id="KW-1133">Transmembrane helix</keyword>
<feature type="transmembrane region" description="Helical" evidence="1">
    <location>
        <begin position="94"/>
        <end position="115"/>
    </location>
</feature>
<dbReference type="InterPro" id="IPR010656">
    <property type="entry name" value="DctM"/>
</dbReference>
<feature type="transmembrane region" description="Helical" evidence="1">
    <location>
        <begin position="414"/>
        <end position="434"/>
    </location>
</feature>
<keyword evidence="1" id="KW-0812">Transmembrane</keyword>
<reference evidence="3 4" key="1">
    <citation type="submission" date="2021-06" db="EMBL/GenBank/DDBJ databases">
        <title>Bacillus sp. RD4P76, an endophyte from a halophyte.</title>
        <authorList>
            <person name="Sun J.-Q."/>
        </authorList>
    </citation>
    <scope>NUCLEOTIDE SEQUENCE [LARGE SCALE GENOMIC DNA]</scope>
    <source>
        <strain evidence="3 4">JCM 17098</strain>
    </source>
</reference>
<organism evidence="3 4">
    <name type="scientific">Evansella alkalicola</name>
    <dbReference type="NCBI Taxonomy" id="745819"/>
    <lineage>
        <taxon>Bacteria</taxon>
        <taxon>Bacillati</taxon>
        <taxon>Bacillota</taxon>
        <taxon>Bacilli</taxon>
        <taxon>Bacillales</taxon>
        <taxon>Bacillaceae</taxon>
        <taxon>Evansella</taxon>
    </lineage>
</organism>
<evidence type="ECO:0000256" key="1">
    <source>
        <dbReference type="SAM" id="Phobius"/>
    </source>
</evidence>